<accession>A0A5Q2TRB9</accession>
<keyword evidence="3" id="KW-1185">Reference proteome</keyword>
<sequence length="221" mass="26193">MDGGIKVPYLSGFFKFLYSFGNWLAKIMFLHILWLVCTLLGLGIFGLVPATLATVYIIHKWFVEGFDIPIMRPYWNFYRTNFLKANGFGLIWVTIGLFLYADYYISKQFIQSFYFHSFLIILMVLFTISLFHFHTAFIRYDLKFFHYFKQSLLIGLARPIESIAMVITLLPIYYLYNIFPIFIVFMGSSLTLYPIVWFSYRACILVEEKRERIHKESTSLL</sequence>
<evidence type="ECO:0000256" key="1">
    <source>
        <dbReference type="SAM" id="Phobius"/>
    </source>
</evidence>
<dbReference type="KEGG" id="grc:GI584_22400"/>
<feature type="transmembrane region" description="Helical" evidence="1">
    <location>
        <begin position="7"/>
        <end position="25"/>
    </location>
</feature>
<feature type="transmembrane region" description="Helical" evidence="1">
    <location>
        <begin position="80"/>
        <end position="101"/>
    </location>
</feature>
<protein>
    <submittedName>
        <fullName evidence="2">DUF624 domain-containing protein</fullName>
    </submittedName>
</protein>
<keyword evidence="1" id="KW-0472">Membrane</keyword>
<keyword evidence="1" id="KW-1133">Transmembrane helix</keyword>
<dbReference type="EMBL" id="CP045915">
    <property type="protein sequence ID" value="QGH36637.1"/>
    <property type="molecule type" value="Genomic_DNA"/>
</dbReference>
<dbReference type="InterPro" id="IPR006938">
    <property type="entry name" value="DUF624"/>
</dbReference>
<dbReference type="Pfam" id="PF04854">
    <property type="entry name" value="DUF624"/>
    <property type="match status" value="1"/>
</dbReference>
<dbReference type="AlphaFoldDB" id="A0A5Q2TRB9"/>
<feature type="transmembrane region" description="Helical" evidence="1">
    <location>
        <begin position="152"/>
        <end position="172"/>
    </location>
</feature>
<evidence type="ECO:0000313" key="2">
    <source>
        <dbReference type="EMBL" id="QGH36637.1"/>
    </source>
</evidence>
<evidence type="ECO:0000313" key="3">
    <source>
        <dbReference type="Proteomes" id="UP000339690"/>
    </source>
</evidence>
<proteinExistence type="predicted"/>
<feature type="transmembrane region" description="Helical" evidence="1">
    <location>
        <begin position="113"/>
        <end position="131"/>
    </location>
</feature>
<keyword evidence="1" id="KW-0812">Transmembrane</keyword>
<feature type="transmembrane region" description="Helical" evidence="1">
    <location>
        <begin position="178"/>
        <end position="200"/>
    </location>
</feature>
<feature type="transmembrane region" description="Helical" evidence="1">
    <location>
        <begin position="31"/>
        <end position="59"/>
    </location>
</feature>
<gene>
    <name evidence="2" type="ORF">GI584_22400</name>
</gene>
<reference evidence="2 3" key="1">
    <citation type="submission" date="2019-11" db="EMBL/GenBank/DDBJ databases">
        <title>Gracilibacillus salitolerans sp. nov., a moderate halophile isolated from a saline soil in northwest China.</title>
        <authorList>
            <person name="Gan L."/>
        </authorList>
    </citation>
    <scope>NUCLEOTIDE SEQUENCE [LARGE SCALE GENOMIC DNA]</scope>
    <source>
        <strain evidence="2 3">SCU50</strain>
    </source>
</reference>
<dbReference type="Proteomes" id="UP000339690">
    <property type="component" value="Chromosome"/>
</dbReference>
<name>A0A5Q2TRB9_9BACI</name>
<organism evidence="2 3">
    <name type="scientific">Gracilibacillus salitolerans</name>
    <dbReference type="NCBI Taxonomy" id="2663022"/>
    <lineage>
        <taxon>Bacteria</taxon>
        <taxon>Bacillati</taxon>
        <taxon>Bacillota</taxon>
        <taxon>Bacilli</taxon>
        <taxon>Bacillales</taxon>
        <taxon>Bacillaceae</taxon>
        <taxon>Gracilibacillus</taxon>
    </lineage>
</organism>